<evidence type="ECO:0000259" key="1">
    <source>
        <dbReference type="PROSITE" id="PS51352"/>
    </source>
</evidence>
<dbReference type="RefSeq" id="WP_015597175.1">
    <property type="nucleotide sequence ID" value="NC_021172.1"/>
</dbReference>
<gene>
    <name evidence="2" type="ORF">HYPDE_27293</name>
</gene>
<dbReference type="Proteomes" id="UP000005952">
    <property type="component" value="Chromosome"/>
</dbReference>
<dbReference type="PROSITE" id="PS51352">
    <property type="entry name" value="THIOREDOXIN_2"/>
    <property type="match status" value="1"/>
</dbReference>
<dbReference type="InterPro" id="IPR036249">
    <property type="entry name" value="Thioredoxin-like_sf"/>
</dbReference>
<sequence length="169" mass="18959">MLKPRTKVPALDLPILGGGRFDLSARAPHSFSMLVFYRGLHCPICKGYLRDLDRRLEDFAKRGVEAVAVSTDTQERAERSRSEWGIEHLTIAYALSIEQARQWGLYISSSIKPEEPALFAEPGLFLVQPDRTLYCASIQTMPFARPAFAEVLQAVAFITEKNYPARGEA</sequence>
<dbReference type="CDD" id="cd02970">
    <property type="entry name" value="PRX_like2"/>
    <property type="match status" value="1"/>
</dbReference>
<evidence type="ECO:0000313" key="3">
    <source>
        <dbReference type="Proteomes" id="UP000005952"/>
    </source>
</evidence>
<dbReference type="EMBL" id="CP005587">
    <property type="protein sequence ID" value="AGK57138.1"/>
    <property type="molecule type" value="Genomic_DNA"/>
</dbReference>
<dbReference type="KEGG" id="hdt:HYPDE_27293"/>
<dbReference type="InterPro" id="IPR000866">
    <property type="entry name" value="AhpC/TSA"/>
</dbReference>
<dbReference type="HOGENOM" id="CLU_132019_0_0_5"/>
<organism evidence="2 3">
    <name type="scientific">Hyphomicrobium denitrificans 1NES1</name>
    <dbReference type="NCBI Taxonomy" id="670307"/>
    <lineage>
        <taxon>Bacteria</taxon>
        <taxon>Pseudomonadati</taxon>
        <taxon>Pseudomonadota</taxon>
        <taxon>Alphaproteobacteria</taxon>
        <taxon>Hyphomicrobiales</taxon>
        <taxon>Hyphomicrobiaceae</taxon>
        <taxon>Hyphomicrobium</taxon>
    </lineage>
</organism>
<dbReference type="GO" id="GO:0016491">
    <property type="term" value="F:oxidoreductase activity"/>
    <property type="evidence" value="ECO:0007669"/>
    <property type="project" value="InterPro"/>
</dbReference>
<dbReference type="SUPFAM" id="SSF52833">
    <property type="entry name" value="Thioredoxin-like"/>
    <property type="match status" value="1"/>
</dbReference>
<dbReference type="STRING" id="670307.HYPDE_27293"/>
<protein>
    <submittedName>
        <fullName evidence="2">Peroxiredoxin</fullName>
    </submittedName>
</protein>
<dbReference type="eggNOG" id="COG1225">
    <property type="taxonomic scope" value="Bacteria"/>
</dbReference>
<evidence type="ECO:0000313" key="2">
    <source>
        <dbReference type="EMBL" id="AGK57138.1"/>
    </source>
</evidence>
<accession>N0B2F6</accession>
<keyword evidence="3" id="KW-1185">Reference proteome</keyword>
<dbReference type="Gene3D" id="3.40.30.10">
    <property type="entry name" value="Glutaredoxin"/>
    <property type="match status" value="1"/>
</dbReference>
<dbReference type="InterPro" id="IPR013766">
    <property type="entry name" value="Thioredoxin_domain"/>
</dbReference>
<proteinExistence type="predicted"/>
<dbReference type="Pfam" id="PF00578">
    <property type="entry name" value="AhpC-TSA"/>
    <property type="match status" value="1"/>
</dbReference>
<feature type="domain" description="Thioredoxin" evidence="1">
    <location>
        <begin position="2"/>
        <end position="160"/>
    </location>
</feature>
<reference evidence="2 3" key="1">
    <citation type="journal article" date="2013" name="Genome Announc.">
        <title>Genome sequences for three denitrifying bacterial strains isolated from a uranium- and nitrate-contaminated subsurface environment.</title>
        <authorList>
            <person name="Venkatramanan R."/>
            <person name="Prakash O."/>
            <person name="Woyke T."/>
            <person name="Chain P."/>
            <person name="Goodwin L.A."/>
            <person name="Watson D."/>
            <person name="Brooks S."/>
            <person name="Kostka J.E."/>
            <person name="Green S.J."/>
        </authorList>
    </citation>
    <scope>NUCLEOTIDE SEQUENCE [LARGE SCALE GENOMIC DNA]</scope>
    <source>
        <strain evidence="2 3">1NES1</strain>
    </source>
</reference>
<dbReference type="AlphaFoldDB" id="N0B2F6"/>
<dbReference type="GO" id="GO:0016209">
    <property type="term" value="F:antioxidant activity"/>
    <property type="evidence" value="ECO:0007669"/>
    <property type="project" value="InterPro"/>
</dbReference>
<name>N0B2F6_9HYPH</name>